<reference evidence="4 5" key="1">
    <citation type="submission" date="2019-02" db="EMBL/GenBank/DDBJ databases">
        <title>Deep-cultivation of Planctomycetes and their phenomic and genomic characterization uncovers novel biology.</title>
        <authorList>
            <person name="Wiegand S."/>
            <person name="Jogler M."/>
            <person name="Boedeker C."/>
            <person name="Pinto D."/>
            <person name="Vollmers J."/>
            <person name="Rivas-Marin E."/>
            <person name="Kohn T."/>
            <person name="Peeters S.H."/>
            <person name="Heuer A."/>
            <person name="Rast P."/>
            <person name="Oberbeckmann S."/>
            <person name="Bunk B."/>
            <person name="Jeske O."/>
            <person name="Meyerdierks A."/>
            <person name="Storesund J.E."/>
            <person name="Kallscheuer N."/>
            <person name="Luecker S."/>
            <person name="Lage O.M."/>
            <person name="Pohl T."/>
            <person name="Merkel B.J."/>
            <person name="Hornburger P."/>
            <person name="Mueller R.-W."/>
            <person name="Bruemmer F."/>
            <person name="Labrenz M."/>
            <person name="Spormann A.M."/>
            <person name="Op Den Camp H."/>
            <person name="Overmann J."/>
            <person name="Amann R."/>
            <person name="Jetten M.S.M."/>
            <person name="Mascher T."/>
            <person name="Medema M.H."/>
            <person name="Devos D.P."/>
            <person name="Kaster A.-K."/>
            <person name="Ovreas L."/>
            <person name="Rohde M."/>
            <person name="Galperin M.Y."/>
            <person name="Jogler C."/>
        </authorList>
    </citation>
    <scope>NUCLEOTIDE SEQUENCE [LARGE SCALE GENOMIC DNA]</scope>
    <source>
        <strain evidence="4 5">KOR42</strain>
    </source>
</reference>
<keyword evidence="1" id="KW-0056">Arginine metabolism</keyword>
<evidence type="ECO:0000256" key="3">
    <source>
        <dbReference type="NCBIfam" id="TIGR03241"/>
    </source>
</evidence>
<gene>
    <name evidence="4" type="primary">astB</name>
    <name evidence="4" type="ORF">KOR42_41130</name>
</gene>
<dbReference type="Gene3D" id="3.75.10.20">
    <property type="entry name" value="Succinylarginine dihydrolase"/>
    <property type="match status" value="1"/>
</dbReference>
<evidence type="ECO:0000313" key="5">
    <source>
        <dbReference type="Proteomes" id="UP000317243"/>
    </source>
</evidence>
<name>A0A5C5WCW1_9PLAN</name>
<dbReference type="GO" id="GO:0006527">
    <property type="term" value="P:L-arginine catabolic process"/>
    <property type="evidence" value="ECO:0007669"/>
    <property type="project" value="UniProtKB-UniRule"/>
</dbReference>
<dbReference type="HAMAP" id="MF_01172">
    <property type="entry name" value="AstB"/>
    <property type="match status" value="1"/>
</dbReference>
<dbReference type="InterPro" id="IPR037031">
    <property type="entry name" value="AstB_sf"/>
</dbReference>
<dbReference type="RefSeq" id="WP_146511506.1">
    <property type="nucleotide sequence ID" value="NZ_SIHI01000022.1"/>
</dbReference>
<dbReference type="SUPFAM" id="SSF55909">
    <property type="entry name" value="Pentein"/>
    <property type="match status" value="1"/>
</dbReference>
<organism evidence="4 5">
    <name type="scientific">Thalassoglobus neptunius</name>
    <dbReference type="NCBI Taxonomy" id="1938619"/>
    <lineage>
        <taxon>Bacteria</taxon>
        <taxon>Pseudomonadati</taxon>
        <taxon>Planctomycetota</taxon>
        <taxon>Planctomycetia</taxon>
        <taxon>Planctomycetales</taxon>
        <taxon>Planctomycetaceae</taxon>
        <taxon>Thalassoglobus</taxon>
    </lineage>
</organism>
<keyword evidence="5" id="KW-1185">Reference proteome</keyword>
<dbReference type="AlphaFoldDB" id="A0A5C5WCW1"/>
<dbReference type="EMBL" id="SIHI01000022">
    <property type="protein sequence ID" value="TWT47915.1"/>
    <property type="molecule type" value="Genomic_DNA"/>
</dbReference>
<dbReference type="Proteomes" id="UP000317243">
    <property type="component" value="Unassembled WGS sequence"/>
</dbReference>
<dbReference type="PANTHER" id="PTHR30420">
    <property type="entry name" value="N-SUCCINYLARGININE DIHYDROLASE"/>
    <property type="match status" value="1"/>
</dbReference>
<evidence type="ECO:0000256" key="2">
    <source>
        <dbReference type="ARBA" id="ARBA00022801"/>
    </source>
</evidence>
<dbReference type="OrthoDB" id="248552at2"/>
<dbReference type="NCBIfam" id="TIGR03241">
    <property type="entry name" value="arg_catab_astB"/>
    <property type="match status" value="1"/>
</dbReference>
<comment type="caution">
    <text evidence="4">The sequence shown here is derived from an EMBL/GenBank/DDBJ whole genome shotgun (WGS) entry which is preliminary data.</text>
</comment>
<evidence type="ECO:0000256" key="1">
    <source>
        <dbReference type="ARBA" id="ARBA00022503"/>
    </source>
</evidence>
<accession>A0A5C5WCW1</accession>
<sequence>MNEAAVAVELNLDGLVGPTHHYGGLAPGNIASQSHRYQVSYSKRAALEGLRKMRRLAELSIPQGVLPPHYRPDIDALRVFGLTGTDEEVLAQALQEHPDLLSSVSSASAMWTANAATVSPSADTQDGRVHFTPANLQSTPHRRLETQFTTTVLRTIFNNSQHFVIHDPLPATEEFSDEGAANHMRVSSEYGQRGLEVFVYGRSPELPQSQLPGKFPARQTRAACEAIARNHLLNPDWVSVVQQTPRAIDAGVFHNDVIAVANERSLFCHSAAFVQQSNLIDEWKSLLPGMRVIEVSEDRLSLEETVGTYLFNSQLVTLKTGEMLLLCPEECRKSESVMEVLDELRQDSALNLRIEFVDLRQSMQNGGGPACLRLRVVLTERELQAMSPSIRLTPELASTLEHWVNRHYRDELTLPDLADPKLLDEVQAALDELTGILNLGAIYSFQK</sequence>
<dbReference type="Pfam" id="PF04996">
    <property type="entry name" value="AstB"/>
    <property type="match status" value="1"/>
</dbReference>
<dbReference type="NCBIfam" id="NF009789">
    <property type="entry name" value="PRK13281.1"/>
    <property type="match status" value="1"/>
</dbReference>
<dbReference type="InterPro" id="IPR007079">
    <property type="entry name" value="SuccinylArg_d-Hdrlase_AstB"/>
</dbReference>
<protein>
    <recommendedName>
        <fullName evidence="3">N-succinylarginine dihydrolase</fullName>
        <ecNumber evidence="3">3.5.3.23</ecNumber>
    </recommendedName>
</protein>
<keyword evidence="2 4" id="KW-0378">Hydrolase</keyword>
<dbReference type="PANTHER" id="PTHR30420:SF2">
    <property type="entry name" value="N-SUCCINYLARGININE DIHYDROLASE"/>
    <property type="match status" value="1"/>
</dbReference>
<dbReference type="GO" id="GO:0009015">
    <property type="term" value="F:N-succinylarginine dihydrolase activity"/>
    <property type="evidence" value="ECO:0007669"/>
    <property type="project" value="UniProtKB-UniRule"/>
</dbReference>
<evidence type="ECO:0000313" key="4">
    <source>
        <dbReference type="EMBL" id="TWT47915.1"/>
    </source>
</evidence>
<proteinExistence type="inferred from homology"/>
<dbReference type="EC" id="3.5.3.23" evidence="3"/>